<dbReference type="SUPFAM" id="SSF50156">
    <property type="entry name" value="PDZ domain-like"/>
    <property type="match status" value="1"/>
</dbReference>
<feature type="domain" description="PDZ" evidence="2">
    <location>
        <begin position="458"/>
        <end position="530"/>
    </location>
</feature>
<comment type="caution">
    <text evidence="3">The sequence shown here is derived from an EMBL/GenBank/DDBJ whole genome shotgun (WGS) entry which is preliminary data.</text>
</comment>
<reference evidence="3 4" key="1">
    <citation type="submission" date="2019-12" db="EMBL/GenBank/DDBJ databases">
        <title>Chitinophaga sp. strain ysch24 (GDMCC 1.1355), whole genome shotgun sequence.</title>
        <authorList>
            <person name="Zhang X."/>
        </authorList>
    </citation>
    <scope>NUCLEOTIDE SEQUENCE [LARGE SCALE GENOMIC DNA]</scope>
    <source>
        <strain evidence="4">ysch24</strain>
    </source>
</reference>
<dbReference type="Gene3D" id="2.30.42.10">
    <property type="match status" value="1"/>
</dbReference>
<evidence type="ECO:0000259" key="2">
    <source>
        <dbReference type="SMART" id="SM00228"/>
    </source>
</evidence>
<dbReference type="Pfam" id="PF04389">
    <property type="entry name" value="Peptidase_M28"/>
    <property type="match status" value="1"/>
</dbReference>
<keyword evidence="4" id="KW-1185">Reference proteome</keyword>
<accession>A0A7K1TY20</accession>
<protein>
    <submittedName>
        <fullName evidence="3">M20/M25/M40 family metallo-hydrolase</fullName>
    </submittedName>
</protein>
<dbReference type="Gene3D" id="3.50.30.30">
    <property type="match status" value="1"/>
</dbReference>
<name>A0A7K1TY20_9BACT</name>
<gene>
    <name evidence="3" type="ORF">GO493_01935</name>
</gene>
<dbReference type="InterPro" id="IPR045175">
    <property type="entry name" value="M28_fam"/>
</dbReference>
<dbReference type="Proteomes" id="UP000461730">
    <property type="component" value="Unassembled WGS sequence"/>
</dbReference>
<dbReference type="SUPFAM" id="SSF53187">
    <property type="entry name" value="Zn-dependent exopeptidases"/>
    <property type="match status" value="1"/>
</dbReference>
<dbReference type="GO" id="GO:0006508">
    <property type="term" value="P:proteolysis"/>
    <property type="evidence" value="ECO:0007669"/>
    <property type="project" value="InterPro"/>
</dbReference>
<dbReference type="GO" id="GO:0008235">
    <property type="term" value="F:metalloexopeptidase activity"/>
    <property type="evidence" value="ECO:0007669"/>
    <property type="project" value="InterPro"/>
</dbReference>
<dbReference type="InterPro" id="IPR036034">
    <property type="entry name" value="PDZ_sf"/>
</dbReference>
<keyword evidence="1" id="KW-0732">Signal</keyword>
<dbReference type="AlphaFoldDB" id="A0A7K1TY20"/>
<dbReference type="SMART" id="SM00228">
    <property type="entry name" value="PDZ"/>
    <property type="match status" value="1"/>
</dbReference>
<dbReference type="Gene3D" id="3.40.630.10">
    <property type="entry name" value="Zn peptidases"/>
    <property type="match status" value="1"/>
</dbReference>
<feature type="chain" id="PRO_5029762408" evidence="1">
    <location>
        <begin position="21"/>
        <end position="539"/>
    </location>
</feature>
<dbReference type="InterPro" id="IPR007484">
    <property type="entry name" value="Peptidase_M28"/>
</dbReference>
<evidence type="ECO:0000256" key="1">
    <source>
        <dbReference type="SAM" id="SignalP"/>
    </source>
</evidence>
<organism evidence="3 4">
    <name type="scientific">Chitinophaga tropicalis</name>
    <dbReference type="NCBI Taxonomy" id="2683588"/>
    <lineage>
        <taxon>Bacteria</taxon>
        <taxon>Pseudomonadati</taxon>
        <taxon>Bacteroidota</taxon>
        <taxon>Chitinophagia</taxon>
        <taxon>Chitinophagales</taxon>
        <taxon>Chitinophagaceae</taxon>
        <taxon>Chitinophaga</taxon>
    </lineage>
</organism>
<dbReference type="Pfam" id="PF13180">
    <property type="entry name" value="PDZ_2"/>
    <property type="match status" value="1"/>
</dbReference>
<feature type="signal peptide" evidence="1">
    <location>
        <begin position="1"/>
        <end position="20"/>
    </location>
</feature>
<dbReference type="PANTHER" id="PTHR12147:SF26">
    <property type="entry name" value="PEPTIDASE M28 DOMAIN-CONTAINING PROTEIN"/>
    <property type="match status" value="1"/>
</dbReference>
<keyword evidence="3" id="KW-0378">Hydrolase</keyword>
<evidence type="ECO:0000313" key="4">
    <source>
        <dbReference type="Proteomes" id="UP000461730"/>
    </source>
</evidence>
<dbReference type="EMBL" id="WRXN01000001">
    <property type="protein sequence ID" value="MVT07004.1"/>
    <property type="molecule type" value="Genomic_DNA"/>
</dbReference>
<sequence length="539" mass="58932">MMKHTASLLTLLLPFILVNAQKKADRKTLGNLQSHITYLASDKLDGRRTGTPGEQLAAAYIADQMKQAGLHPRGDSGYLQVFPVSEGKQISSSSRMKVNTTYLEAGQQFIPLPFSAEKTVTGDVLPEVKEPGNIWLINVKEDVELNPHADPLDVYRQQTREAARSGATAVIFYNGSENVADVSRWLNRPSEPLTIPALWLDNSGSKTLENAATINIDLQVGFSASKRTGTNVVGYIDNKAPGTIVLGAHFDHLGHGEDHNSLAPGSKTIHHGADDNASGTAALLELARQLKESRLHKYNYLFIAFSGEELGLFGSKYFTEHSTIPASTFNYMINMDMVGRLDTAKGLQVGGIGTSPSWPALLRHAIPDGMRVTYDSSGVGPSDHTSFYLKNVPVLFFFTGTHNDYHKPSDEAAKINYDGELRVIKVVYDVVAKSNDTDKLMFTKTRDKQTGSSARFTVTLGIMPDYTWQKAGIRVDGVSDGKPASKAGILTNDVIMQLGDHSITDLEDYMQALSSFKKGDTTTVKVIRGEAEKVFNVQF</sequence>
<dbReference type="InterPro" id="IPR001478">
    <property type="entry name" value="PDZ"/>
</dbReference>
<evidence type="ECO:0000313" key="3">
    <source>
        <dbReference type="EMBL" id="MVT07004.1"/>
    </source>
</evidence>
<proteinExistence type="predicted"/>
<dbReference type="PANTHER" id="PTHR12147">
    <property type="entry name" value="METALLOPEPTIDASE M28 FAMILY MEMBER"/>
    <property type="match status" value="1"/>
</dbReference>